<evidence type="ECO:0000256" key="9">
    <source>
        <dbReference type="ARBA" id="ARBA00022984"/>
    </source>
</evidence>
<protein>
    <recommendedName>
        <fullName evidence="17">Penicillin-binding protein 2</fullName>
    </recommendedName>
</protein>
<dbReference type="InterPro" id="IPR012338">
    <property type="entry name" value="Beta-lactam/transpept-like"/>
</dbReference>
<keyword evidence="11 13" id="KW-0472">Membrane</keyword>
<dbReference type="Gene3D" id="3.40.710.10">
    <property type="entry name" value="DD-peptidase/beta-lactamase superfamily"/>
    <property type="match status" value="1"/>
</dbReference>
<evidence type="ECO:0000256" key="13">
    <source>
        <dbReference type="SAM" id="Phobius"/>
    </source>
</evidence>
<reference evidence="16" key="1">
    <citation type="submission" date="2018-05" db="EMBL/GenBank/DDBJ databases">
        <authorList>
            <person name="Lanie J.A."/>
            <person name="Ng W.-L."/>
            <person name="Kazmierczak K.M."/>
            <person name="Andrzejewski T.M."/>
            <person name="Davidsen T.M."/>
            <person name="Wayne K.J."/>
            <person name="Tettelin H."/>
            <person name="Glass J.I."/>
            <person name="Rusch D."/>
            <person name="Podicherti R."/>
            <person name="Tsui H.-C.T."/>
            <person name="Winkler M.E."/>
        </authorList>
    </citation>
    <scope>NUCLEOTIDE SEQUENCE</scope>
</reference>
<dbReference type="GO" id="GO:0071555">
    <property type="term" value="P:cell wall organization"/>
    <property type="evidence" value="ECO:0007669"/>
    <property type="project" value="UniProtKB-KW"/>
</dbReference>
<proteinExistence type="predicted"/>
<evidence type="ECO:0000256" key="8">
    <source>
        <dbReference type="ARBA" id="ARBA00022960"/>
    </source>
</evidence>
<comment type="subcellular location">
    <subcellularLocation>
        <location evidence="2">Cell membrane</location>
    </subcellularLocation>
    <subcellularLocation>
        <location evidence="1">Membrane</location>
        <topology evidence="1">Single-pass membrane protein</topology>
    </subcellularLocation>
</comment>
<dbReference type="SUPFAM" id="SSF56519">
    <property type="entry name" value="Penicillin binding protein dimerisation domain"/>
    <property type="match status" value="1"/>
</dbReference>
<dbReference type="InterPro" id="IPR001460">
    <property type="entry name" value="PCN-bd_Tpept"/>
</dbReference>
<name>A0A381RQ21_9ZZZZ</name>
<feature type="transmembrane region" description="Helical" evidence="13">
    <location>
        <begin position="5"/>
        <end position="23"/>
    </location>
</feature>
<gene>
    <name evidence="16" type="ORF">METZ01_LOCUS45922</name>
</gene>
<dbReference type="InterPro" id="IPR017790">
    <property type="entry name" value="Penicillin-binding_protein_2"/>
</dbReference>
<dbReference type="GO" id="GO:0009002">
    <property type="term" value="F:serine-type D-Ala-D-Ala carboxypeptidase activity"/>
    <property type="evidence" value="ECO:0007669"/>
    <property type="project" value="InterPro"/>
</dbReference>
<evidence type="ECO:0008006" key="17">
    <source>
        <dbReference type="Google" id="ProtNLM"/>
    </source>
</evidence>
<dbReference type="GO" id="GO:0006508">
    <property type="term" value="P:proteolysis"/>
    <property type="evidence" value="ECO:0007669"/>
    <property type="project" value="UniProtKB-KW"/>
</dbReference>
<dbReference type="NCBIfam" id="TIGR03423">
    <property type="entry name" value="pbp2_mrdA"/>
    <property type="match status" value="1"/>
</dbReference>
<evidence type="ECO:0000256" key="6">
    <source>
        <dbReference type="ARBA" id="ARBA00022692"/>
    </source>
</evidence>
<dbReference type="AlphaFoldDB" id="A0A381RQ21"/>
<accession>A0A381RQ21</accession>
<evidence type="ECO:0000256" key="12">
    <source>
        <dbReference type="ARBA" id="ARBA00023316"/>
    </source>
</evidence>
<dbReference type="InterPro" id="IPR005311">
    <property type="entry name" value="PBP_dimer"/>
</dbReference>
<evidence type="ECO:0000256" key="1">
    <source>
        <dbReference type="ARBA" id="ARBA00004167"/>
    </source>
</evidence>
<dbReference type="EMBL" id="UINC01002115">
    <property type="protein sequence ID" value="SUZ93068.1"/>
    <property type="molecule type" value="Genomic_DNA"/>
</dbReference>
<evidence type="ECO:0000256" key="10">
    <source>
        <dbReference type="ARBA" id="ARBA00022989"/>
    </source>
</evidence>
<evidence type="ECO:0000256" key="11">
    <source>
        <dbReference type="ARBA" id="ARBA00023136"/>
    </source>
</evidence>
<dbReference type="Pfam" id="PF00905">
    <property type="entry name" value="Transpeptidase"/>
    <property type="match status" value="1"/>
</dbReference>
<dbReference type="GO" id="GO:0008360">
    <property type="term" value="P:regulation of cell shape"/>
    <property type="evidence" value="ECO:0007669"/>
    <property type="project" value="UniProtKB-KW"/>
</dbReference>
<dbReference type="PANTHER" id="PTHR30627:SF2">
    <property type="entry name" value="PEPTIDOGLYCAN D,D-TRANSPEPTIDASE MRDA"/>
    <property type="match status" value="1"/>
</dbReference>
<dbReference type="InterPro" id="IPR036138">
    <property type="entry name" value="PBP_dimer_sf"/>
</dbReference>
<keyword evidence="12" id="KW-0961">Cell wall biogenesis/degradation</keyword>
<dbReference type="GO" id="GO:0008658">
    <property type="term" value="F:penicillin binding"/>
    <property type="evidence" value="ECO:0007669"/>
    <property type="project" value="InterPro"/>
</dbReference>
<dbReference type="Gene3D" id="3.30.1390.30">
    <property type="entry name" value="Penicillin-binding protein 2a, domain 3"/>
    <property type="match status" value="1"/>
</dbReference>
<organism evidence="16">
    <name type="scientific">marine metagenome</name>
    <dbReference type="NCBI Taxonomy" id="408172"/>
    <lineage>
        <taxon>unclassified sequences</taxon>
        <taxon>metagenomes</taxon>
        <taxon>ecological metagenomes</taxon>
    </lineage>
</organism>
<dbReference type="GO" id="GO:0009252">
    <property type="term" value="P:peptidoglycan biosynthetic process"/>
    <property type="evidence" value="ECO:0007669"/>
    <property type="project" value="UniProtKB-KW"/>
</dbReference>
<dbReference type="GO" id="GO:0005886">
    <property type="term" value="C:plasma membrane"/>
    <property type="evidence" value="ECO:0007669"/>
    <property type="project" value="UniProtKB-SubCell"/>
</dbReference>
<evidence type="ECO:0000256" key="4">
    <source>
        <dbReference type="ARBA" id="ARBA00022519"/>
    </source>
</evidence>
<keyword evidence="7" id="KW-0378">Hydrolase</keyword>
<keyword evidence="9" id="KW-0573">Peptidoglycan synthesis</keyword>
<keyword evidence="10 13" id="KW-1133">Transmembrane helix</keyword>
<evidence type="ECO:0000313" key="16">
    <source>
        <dbReference type="EMBL" id="SUZ93068.1"/>
    </source>
</evidence>
<dbReference type="Gene3D" id="3.90.1310.10">
    <property type="entry name" value="Penicillin-binding protein 2a (Domain 2)"/>
    <property type="match status" value="1"/>
</dbReference>
<keyword evidence="5" id="KW-0645">Protease</keyword>
<dbReference type="Pfam" id="PF03717">
    <property type="entry name" value="PBP_dimer"/>
    <property type="match status" value="1"/>
</dbReference>
<dbReference type="GO" id="GO:0071972">
    <property type="term" value="F:peptidoglycan L,D-transpeptidase activity"/>
    <property type="evidence" value="ECO:0007669"/>
    <property type="project" value="TreeGrafter"/>
</dbReference>
<keyword evidence="6 13" id="KW-0812">Transmembrane</keyword>
<sequence length="620" mass="70792">MRKSLFPIIVFAAGIIFIIRLFYLQIYSSKNYDIYEDNAIRKVFTYPKRGYIYDRNNVLLVSNQPSYDVMIIPREVNEIDTLEFCSLLKISKEYLIDKYIKTSKYSTRIPSVFLAHLSKEDYGYLSEKIRKYKGFYIQKRNLREYNTSIGANVLGYIAEVNRKNILNDNYYLKGDIIGKQGVEMSYEKYLRGIKGTEFIQKDRFNRDIGKYKDGALDIPSISGKDLTITIDSKLQEYGETLMKNKKGAIVAIEPNSGEILSLVSSPSYNPNLLVGRERSKNYLELYKDSIYRPLIDKGLLSMFPPGSPFKILVGLTALQEEIITEKSTIYCKGYYIYGKEKRKMNCHCGGGYRNIYNAISLSCNSYFADIYRKTIDSQYNTKERFDNWSNHIKSFGLGNYLNNDLSVGKKGVIPDSEYYDRWYPDFKWGGTTTISNSIGQGEILTTPIQLANMTAAIANGGYYYTPHIIKKIDGDTIDIRFKTPIKTSIDSTHFKTMGKALYKVFKSGTGKLLNVPGIEICGKSGTTENFVKINGVKTQLSDHSIFIAYAPKENPTIAISVLIENAGYGSLWAGRTASLMIEKYINHEISLKKMEKTVLNKSLKREYLKPYLGKPFNINE</sequence>
<evidence type="ECO:0000256" key="2">
    <source>
        <dbReference type="ARBA" id="ARBA00004236"/>
    </source>
</evidence>
<dbReference type="InterPro" id="IPR050515">
    <property type="entry name" value="Beta-lactam/transpept"/>
</dbReference>
<keyword evidence="3" id="KW-1003">Cell membrane</keyword>
<feature type="domain" description="Penicillin-binding protein dimerisation" evidence="15">
    <location>
        <begin position="46"/>
        <end position="209"/>
    </location>
</feature>
<evidence type="ECO:0000259" key="15">
    <source>
        <dbReference type="Pfam" id="PF03717"/>
    </source>
</evidence>
<dbReference type="SUPFAM" id="SSF56601">
    <property type="entry name" value="beta-lactamase/transpeptidase-like"/>
    <property type="match status" value="1"/>
</dbReference>
<evidence type="ECO:0000256" key="5">
    <source>
        <dbReference type="ARBA" id="ARBA00022670"/>
    </source>
</evidence>
<keyword evidence="4" id="KW-0997">Cell inner membrane</keyword>
<evidence type="ECO:0000256" key="3">
    <source>
        <dbReference type="ARBA" id="ARBA00022475"/>
    </source>
</evidence>
<evidence type="ECO:0000256" key="7">
    <source>
        <dbReference type="ARBA" id="ARBA00022801"/>
    </source>
</evidence>
<dbReference type="PANTHER" id="PTHR30627">
    <property type="entry name" value="PEPTIDOGLYCAN D,D-TRANSPEPTIDASE"/>
    <property type="match status" value="1"/>
</dbReference>
<keyword evidence="8" id="KW-0133">Cell shape</keyword>
<evidence type="ECO:0000259" key="14">
    <source>
        <dbReference type="Pfam" id="PF00905"/>
    </source>
</evidence>
<feature type="domain" description="Penicillin-binding protein transpeptidase" evidence="14">
    <location>
        <begin position="247"/>
        <end position="573"/>
    </location>
</feature>